<evidence type="ECO:0000313" key="2">
    <source>
        <dbReference type="Proteomes" id="UP000716322"/>
    </source>
</evidence>
<sequence length="73" mass="7811">MLCIAKFVRAMDPECKPADSLHRATLLVALADGITCQLGAGRRKRRHTRGFDAKFRAAFDSILPGPATGAVDG</sequence>
<organism evidence="1 2">
    <name type="scientific">Telluria antibiotica</name>
    <dbReference type="NCBI Taxonomy" id="2717319"/>
    <lineage>
        <taxon>Bacteria</taxon>
        <taxon>Pseudomonadati</taxon>
        <taxon>Pseudomonadota</taxon>
        <taxon>Betaproteobacteria</taxon>
        <taxon>Burkholderiales</taxon>
        <taxon>Oxalobacteraceae</taxon>
        <taxon>Telluria group</taxon>
        <taxon>Telluria</taxon>
    </lineage>
</organism>
<name>A0ABX0P6F6_9BURK</name>
<accession>A0ABX0P6F6</accession>
<reference evidence="1 2" key="1">
    <citation type="submission" date="2020-03" db="EMBL/GenBank/DDBJ databases">
        <title>Genome sequence of strain Massilia sp. TW-1.</title>
        <authorList>
            <person name="Chaudhary D.K."/>
        </authorList>
    </citation>
    <scope>NUCLEOTIDE SEQUENCE [LARGE SCALE GENOMIC DNA]</scope>
    <source>
        <strain evidence="1 2">TW-1</strain>
    </source>
</reference>
<proteinExistence type="predicted"/>
<protein>
    <submittedName>
        <fullName evidence="1">Uncharacterized protein</fullName>
    </submittedName>
</protein>
<comment type="caution">
    <text evidence="1">The sequence shown here is derived from an EMBL/GenBank/DDBJ whole genome shotgun (WGS) entry which is preliminary data.</text>
</comment>
<gene>
    <name evidence="1" type="ORF">HAV22_01235</name>
</gene>
<dbReference type="EMBL" id="JAAQOM010000001">
    <property type="protein sequence ID" value="NIA52278.1"/>
    <property type="molecule type" value="Genomic_DNA"/>
</dbReference>
<dbReference type="Proteomes" id="UP000716322">
    <property type="component" value="Unassembled WGS sequence"/>
</dbReference>
<keyword evidence="2" id="KW-1185">Reference proteome</keyword>
<evidence type="ECO:0000313" key="1">
    <source>
        <dbReference type="EMBL" id="NIA52278.1"/>
    </source>
</evidence>